<reference evidence="1" key="1">
    <citation type="submission" date="2022-11" db="EMBL/GenBank/DDBJ databases">
        <title>Centuries of genome instability and evolution in soft-shell clam transmissible cancer (bioRxiv).</title>
        <authorList>
            <person name="Hart S.F.M."/>
            <person name="Yonemitsu M.A."/>
            <person name="Giersch R.M."/>
            <person name="Beal B.F."/>
            <person name="Arriagada G."/>
            <person name="Davis B.W."/>
            <person name="Ostrander E.A."/>
            <person name="Goff S.P."/>
            <person name="Metzger M.J."/>
        </authorList>
    </citation>
    <scope>NUCLEOTIDE SEQUENCE</scope>
    <source>
        <strain evidence="1">MELC-2E11</strain>
        <tissue evidence="1">Siphon/mantle</tissue>
    </source>
</reference>
<dbReference type="EMBL" id="CP111016">
    <property type="protein sequence ID" value="WAR06140.1"/>
    <property type="molecule type" value="Genomic_DNA"/>
</dbReference>
<organism evidence="1 2">
    <name type="scientific">Mya arenaria</name>
    <name type="common">Soft-shell clam</name>
    <dbReference type="NCBI Taxonomy" id="6604"/>
    <lineage>
        <taxon>Eukaryota</taxon>
        <taxon>Metazoa</taxon>
        <taxon>Spiralia</taxon>
        <taxon>Lophotrochozoa</taxon>
        <taxon>Mollusca</taxon>
        <taxon>Bivalvia</taxon>
        <taxon>Autobranchia</taxon>
        <taxon>Heteroconchia</taxon>
        <taxon>Euheterodonta</taxon>
        <taxon>Imparidentia</taxon>
        <taxon>Neoheterodontei</taxon>
        <taxon>Myida</taxon>
        <taxon>Myoidea</taxon>
        <taxon>Myidae</taxon>
        <taxon>Mya</taxon>
    </lineage>
</organism>
<accession>A0ABY7E7Z1</accession>
<evidence type="ECO:0000313" key="2">
    <source>
        <dbReference type="Proteomes" id="UP001164746"/>
    </source>
</evidence>
<keyword evidence="2" id="KW-1185">Reference proteome</keyword>
<evidence type="ECO:0000313" key="1">
    <source>
        <dbReference type="EMBL" id="WAR06140.1"/>
    </source>
</evidence>
<protein>
    <submittedName>
        <fullName evidence="1">Uncharacterized protein</fullName>
    </submittedName>
</protein>
<sequence length="96" mass="10490">MGQMVTMGILSGHPGPRNLMKHVVDYIVSGRTTGITDIPVDQLGRLDAVSAIQEISDLVDCNQMMEKYGDLLEACGFRKVLSVESRQDAVSAMKSY</sequence>
<gene>
    <name evidence="1" type="ORF">MAR_021509</name>
</gene>
<proteinExistence type="predicted"/>
<dbReference type="Proteomes" id="UP001164746">
    <property type="component" value="Chromosome 5"/>
</dbReference>
<name>A0ABY7E7Z1_MYAAR</name>